<evidence type="ECO:0000313" key="3">
    <source>
        <dbReference type="Proteomes" id="UP000694865"/>
    </source>
</evidence>
<keyword evidence="1" id="KW-0472">Membrane</keyword>
<evidence type="ECO:0000256" key="1">
    <source>
        <dbReference type="SAM" id="Phobius"/>
    </source>
</evidence>
<dbReference type="GeneID" id="100372072"/>
<feature type="chain" id="PRO_5046214084" evidence="2">
    <location>
        <begin position="31"/>
        <end position="160"/>
    </location>
</feature>
<reference evidence="4" key="1">
    <citation type="submission" date="2025-08" db="UniProtKB">
        <authorList>
            <consortium name="RefSeq"/>
        </authorList>
    </citation>
    <scope>IDENTIFICATION</scope>
    <source>
        <tissue evidence="4">Testes</tissue>
    </source>
</reference>
<accession>A0ABM0GRF6</accession>
<sequence length="160" mass="17684">MANSMMSYPNCVKPIVLLCVAATSPLLVGAKCCFDEYGRYCCGYCCHGDKHKDKDDDTDWSTIVIIVLIVILIVTLVCCCTLIRRPWIRGYYHVLANPAETPTTPVNIVTATNPAYGSVVNPPPYSPNVCNQQGDQTQQYQYVQSQLPPSAPYVPADKYV</sequence>
<dbReference type="RefSeq" id="XP_002735669.1">
    <property type="nucleotide sequence ID" value="XM_002735623.2"/>
</dbReference>
<keyword evidence="3" id="KW-1185">Reference proteome</keyword>
<evidence type="ECO:0000256" key="2">
    <source>
        <dbReference type="SAM" id="SignalP"/>
    </source>
</evidence>
<feature type="signal peptide" evidence="2">
    <location>
        <begin position="1"/>
        <end position="30"/>
    </location>
</feature>
<protein>
    <submittedName>
        <fullName evidence="4">Uncharacterized protein LOC100372072</fullName>
    </submittedName>
</protein>
<organism evidence="3 4">
    <name type="scientific">Saccoglossus kowalevskii</name>
    <name type="common">Acorn worm</name>
    <dbReference type="NCBI Taxonomy" id="10224"/>
    <lineage>
        <taxon>Eukaryota</taxon>
        <taxon>Metazoa</taxon>
        <taxon>Hemichordata</taxon>
        <taxon>Enteropneusta</taxon>
        <taxon>Harrimaniidae</taxon>
        <taxon>Saccoglossus</taxon>
    </lineage>
</organism>
<gene>
    <name evidence="4" type="primary">LOC100372072</name>
</gene>
<keyword evidence="1" id="KW-1133">Transmembrane helix</keyword>
<keyword evidence="1" id="KW-0812">Transmembrane</keyword>
<name>A0ABM0GRF6_SACKO</name>
<evidence type="ECO:0000313" key="4">
    <source>
        <dbReference type="RefSeq" id="XP_002735669.1"/>
    </source>
</evidence>
<dbReference type="Proteomes" id="UP000694865">
    <property type="component" value="Unplaced"/>
</dbReference>
<feature type="transmembrane region" description="Helical" evidence="1">
    <location>
        <begin position="60"/>
        <end position="83"/>
    </location>
</feature>
<proteinExistence type="predicted"/>
<keyword evidence="2" id="KW-0732">Signal</keyword>